<evidence type="ECO:0000313" key="1">
    <source>
        <dbReference type="EMBL" id="KAK3490788.1"/>
    </source>
</evidence>
<dbReference type="Proteomes" id="UP001285908">
    <property type="component" value="Unassembled WGS sequence"/>
</dbReference>
<evidence type="ECO:0000313" key="2">
    <source>
        <dbReference type="Proteomes" id="UP001285908"/>
    </source>
</evidence>
<name>A0AAJ0I620_9PEZI</name>
<comment type="caution">
    <text evidence="1">The sequence shown here is derived from an EMBL/GenBank/DDBJ whole genome shotgun (WGS) entry which is preliminary data.</text>
</comment>
<organism evidence="1 2">
    <name type="scientific">Neurospora hispaniola</name>
    <dbReference type="NCBI Taxonomy" id="588809"/>
    <lineage>
        <taxon>Eukaryota</taxon>
        <taxon>Fungi</taxon>
        <taxon>Dikarya</taxon>
        <taxon>Ascomycota</taxon>
        <taxon>Pezizomycotina</taxon>
        <taxon>Sordariomycetes</taxon>
        <taxon>Sordariomycetidae</taxon>
        <taxon>Sordariales</taxon>
        <taxon>Sordariaceae</taxon>
        <taxon>Neurospora</taxon>
    </lineage>
</organism>
<sequence>MTANRKACVNRAEYLHGSGKHMLLSHHGNEPCLPVCGQKSHSAKPTIQLLQMEVFSASSQYEVGGVVGGEVPVTQMDKTTEEDVLGKERYSELPLTVSCGPFYAEGRNGGMDEVEEATQITGIHEASSLLQRHRVATHTLVWDFQTQPLTSGKNIDSYWILVLKRHMAFVVQTSGTGPTFVPLNNSHIPLA</sequence>
<keyword evidence="2" id="KW-1185">Reference proteome</keyword>
<gene>
    <name evidence="1" type="ORF">B0T23DRAFT_405584</name>
</gene>
<dbReference type="EMBL" id="JAULSX010000005">
    <property type="protein sequence ID" value="KAK3490788.1"/>
    <property type="molecule type" value="Genomic_DNA"/>
</dbReference>
<dbReference type="RefSeq" id="XP_062691971.1">
    <property type="nucleotide sequence ID" value="XM_062839017.1"/>
</dbReference>
<dbReference type="AlphaFoldDB" id="A0AAJ0I620"/>
<protein>
    <submittedName>
        <fullName evidence="1">Uncharacterized protein</fullName>
    </submittedName>
</protein>
<reference evidence="1 2" key="1">
    <citation type="journal article" date="2023" name="Mol. Phylogenet. Evol.">
        <title>Genome-scale phylogeny and comparative genomics of the fungal order Sordariales.</title>
        <authorList>
            <person name="Hensen N."/>
            <person name="Bonometti L."/>
            <person name="Westerberg I."/>
            <person name="Brannstrom I.O."/>
            <person name="Guillou S."/>
            <person name="Cros-Aarteil S."/>
            <person name="Calhoun S."/>
            <person name="Haridas S."/>
            <person name="Kuo A."/>
            <person name="Mondo S."/>
            <person name="Pangilinan J."/>
            <person name="Riley R."/>
            <person name="LaButti K."/>
            <person name="Andreopoulos B."/>
            <person name="Lipzen A."/>
            <person name="Chen C."/>
            <person name="Yan M."/>
            <person name="Daum C."/>
            <person name="Ng V."/>
            <person name="Clum A."/>
            <person name="Steindorff A."/>
            <person name="Ohm R.A."/>
            <person name="Martin F."/>
            <person name="Silar P."/>
            <person name="Natvig D.O."/>
            <person name="Lalanne C."/>
            <person name="Gautier V."/>
            <person name="Ament-Velasquez S.L."/>
            <person name="Kruys A."/>
            <person name="Hutchinson M.I."/>
            <person name="Powell A.J."/>
            <person name="Barry K."/>
            <person name="Miller A.N."/>
            <person name="Grigoriev I.V."/>
            <person name="Debuchy R."/>
            <person name="Gladieux P."/>
            <person name="Hiltunen Thoren M."/>
            <person name="Johannesson H."/>
        </authorList>
    </citation>
    <scope>NUCLEOTIDE SEQUENCE [LARGE SCALE GENOMIC DNA]</scope>
    <source>
        <strain evidence="1 2">FGSC 10403</strain>
    </source>
</reference>
<dbReference type="GeneID" id="87876639"/>
<accession>A0AAJ0I620</accession>
<proteinExistence type="predicted"/>